<dbReference type="Gene3D" id="3.40.50.150">
    <property type="entry name" value="Vaccinia Virus protein VP39"/>
    <property type="match status" value="2"/>
</dbReference>
<dbReference type="PANTHER" id="PTHR47816">
    <property type="entry name" value="RIBOSOMAL RNA SMALL SUBUNIT METHYLTRANSFERASE C"/>
    <property type="match status" value="1"/>
</dbReference>
<reference evidence="4 5" key="1">
    <citation type="submission" date="2019-12" db="EMBL/GenBank/DDBJ databases">
        <title>Isolation and characterization of three novel carbon monoxide-oxidizing members of Halobacteria from salione crusts and soils.</title>
        <authorList>
            <person name="Myers M.R."/>
            <person name="King G.M."/>
        </authorList>
    </citation>
    <scope>NUCLEOTIDE SEQUENCE [LARGE SCALE GENOMIC DNA]</scope>
    <source>
        <strain evidence="4 5">PCN9</strain>
    </source>
</reference>
<dbReference type="AlphaFoldDB" id="A0A6B0SPM1"/>
<dbReference type="PANTHER" id="PTHR47816:SF4">
    <property type="entry name" value="RIBOSOMAL RNA SMALL SUBUNIT METHYLTRANSFERASE C"/>
    <property type="match status" value="1"/>
</dbReference>
<accession>A0A6B0SPM1</accession>
<dbReference type="SUPFAM" id="SSF53335">
    <property type="entry name" value="S-adenosyl-L-methionine-dependent methyltransferases"/>
    <property type="match status" value="2"/>
</dbReference>
<protein>
    <submittedName>
        <fullName evidence="4">Methyltransferase</fullName>
    </submittedName>
</protein>
<evidence type="ECO:0000313" key="5">
    <source>
        <dbReference type="Proteomes" id="UP000471521"/>
    </source>
</evidence>
<evidence type="ECO:0000259" key="3">
    <source>
        <dbReference type="Pfam" id="PF05175"/>
    </source>
</evidence>
<evidence type="ECO:0000256" key="2">
    <source>
        <dbReference type="ARBA" id="ARBA00022679"/>
    </source>
</evidence>
<dbReference type="Pfam" id="PF05175">
    <property type="entry name" value="MTS"/>
    <property type="match status" value="1"/>
</dbReference>
<evidence type="ECO:0000256" key="1">
    <source>
        <dbReference type="ARBA" id="ARBA00022603"/>
    </source>
</evidence>
<dbReference type="GO" id="GO:0008757">
    <property type="term" value="F:S-adenosylmethionine-dependent methyltransferase activity"/>
    <property type="evidence" value="ECO:0007669"/>
    <property type="project" value="InterPro"/>
</dbReference>
<keyword evidence="2 4" id="KW-0808">Transferase</keyword>
<dbReference type="InterPro" id="IPR029063">
    <property type="entry name" value="SAM-dependent_MTases_sf"/>
</dbReference>
<feature type="domain" description="Methyltransferase small" evidence="3">
    <location>
        <begin position="242"/>
        <end position="402"/>
    </location>
</feature>
<keyword evidence="5" id="KW-1185">Reference proteome</keyword>
<dbReference type="InterPro" id="IPR046977">
    <property type="entry name" value="RsmC/RlmG"/>
</dbReference>
<name>A0A6B0SPM1_9EURY</name>
<dbReference type="GO" id="GO:0032259">
    <property type="term" value="P:methylation"/>
    <property type="evidence" value="ECO:0007669"/>
    <property type="project" value="UniProtKB-KW"/>
</dbReference>
<comment type="caution">
    <text evidence="4">The sequence shown here is derived from an EMBL/GenBank/DDBJ whole genome shotgun (WGS) entry which is preliminary data.</text>
</comment>
<gene>
    <name evidence="4" type="ORF">GRX66_12975</name>
</gene>
<sequence>MVVVIGHRYDLALESRVEGARPEYVFETADGVCSKQSFRTPELLLADVLWSTAADRLLVPEANYGVVGVLLAASTEYVAMTESSARAATLCERNAAANGVETAVTLTTGITELEGTTSAGLEETTGGGMLQLPGVPDERTFDAVAYAPKPYTPLDVGAQRILDAASRLAPDGLIYVAAAKHTGLARYERLLEDVAGAVESAGSRDGFQVLKATLRGNPANGFECRTCATVREFEVIADGIDLSLVSVPGVFSASELDAGTRLLAESAKLSDGERVLDLCCGYGALGTYAASAADCEVWLTDDDRVATACAERALEVNDVEASVVTADGLRGVAAECFDRVLCNPPTHATDEVLDGLFVGVRDVLRSGGELLAVHHRELDLRPQLSAFETVESVAAGDEHVVIRAR</sequence>
<dbReference type="InterPro" id="IPR007848">
    <property type="entry name" value="Small_mtfrase_dom"/>
</dbReference>
<dbReference type="Proteomes" id="UP000471521">
    <property type="component" value="Unassembled WGS sequence"/>
</dbReference>
<evidence type="ECO:0000313" key="4">
    <source>
        <dbReference type="EMBL" id="MXR21473.1"/>
    </source>
</evidence>
<dbReference type="CDD" id="cd02440">
    <property type="entry name" value="AdoMet_MTases"/>
    <property type="match status" value="1"/>
</dbReference>
<dbReference type="EMBL" id="WUUU01000116">
    <property type="protein sequence ID" value="MXR21473.1"/>
    <property type="molecule type" value="Genomic_DNA"/>
</dbReference>
<proteinExistence type="predicted"/>
<keyword evidence="1 4" id="KW-0489">Methyltransferase</keyword>
<organism evidence="4 5">
    <name type="scientific">Halobacterium bonnevillei</name>
    <dbReference type="NCBI Taxonomy" id="2692200"/>
    <lineage>
        <taxon>Archaea</taxon>
        <taxon>Methanobacteriati</taxon>
        <taxon>Methanobacteriota</taxon>
        <taxon>Stenosarchaea group</taxon>
        <taxon>Halobacteria</taxon>
        <taxon>Halobacteriales</taxon>
        <taxon>Halobacteriaceae</taxon>
        <taxon>Halobacterium</taxon>
    </lineage>
</organism>